<dbReference type="PANTHER" id="PTHR21183:SF18">
    <property type="entry name" value="LARGE RIBOSOMAL SUBUNIT PROTEIN UL29M"/>
    <property type="match status" value="1"/>
</dbReference>
<accession>A0A8C5I4S2</accession>
<name>A0A8C5I4S2_GOUWI</name>
<organism evidence="7 8">
    <name type="scientific">Gouania willdenowi</name>
    <name type="common">Blunt-snouted clingfish</name>
    <name type="synonym">Lepadogaster willdenowi</name>
    <dbReference type="NCBI Taxonomy" id="441366"/>
    <lineage>
        <taxon>Eukaryota</taxon>
        <taxon>Metazoa</taxon>
        <taxon>Chordata</taxon>
        <taxon>Craniata</taxon>
        <taxon>Vertebrata</taxon>
        <taxon>Euteleostomi</taxon>
        <taxon>Actinopterygii</taxon>
        <taxon>Neopterygii</taxon>
        <taxon>Teleostei</taxon>
        <taxon>Neoteleostei</taxon>
        <taxon>Acanthomorphata</taxon>
        <taxon>Ovalentaria</taxon>
        <taxon>Blenniimorphae</taxon>
        <taxon>Blenniiformes</taxon>
        <taxon>Gobiesocoidei</taxon>
        <taxon>Gobiesocidae</taxon>
        <taxon>Gobiesocinae</taxon>
        <taxon>Gouania</taxon>
    </lineage>
</organism>
<evidence type="ECO:0000256" key="3">
    <source>
        <dbReference type="ARBA" id="ARBA00022980"/>
    </source>
</evidence>
<comment type="subcellular location">
    <subcellularLocation>
        <location evidence="1">Mitochondrion</location>
    </subcellularLocation>
</comment>
<reference evidence="7" key="3">
    <citation type="submission" date="2025-09" db="UniProtKB">
        <authorList>
            <consortium name="Ensembl"/>
        </authorList>
    </citation>
    <scope>IDENTIFICATION</scope>
</reference>
<evidence type="ECO:0000256" key="1">
    <source>
        <dbReference type="ARBA" id="ARBA00004173"/>
    </source>
</evidence>
<dbReference type="InterPro" id="IPR038340">
    <property type="entry name" value="MRP-L47_sf"/>
</dbReference>
<gene>
    <name evidence="7" type="primary">mrpl47</name>
</gene>
<keyword evidence="8" id="KW-1185">Reference proteome</keyword>
<dbReference type="Ensembl" id="ENSGWIT00000059644.1">
    <property type="protein sequence ID" value="ENSGWIP00000055394.1"/>
    <property type="gene ID" value="ENSGWIG00000026351.1"/>
</dbReference>
<reference evidence="7" key="1">
    <citation type="submission" date="2020-06" db="EMBL/GenBank/DDBJ databases">
        <authorList>
            <consortium name="Wellcome Sanger Institute Data Sharing"/>
        </authorList>
    </citation>
    <scope>NUCLEOTIDE SEQUENCE [LARGE SCALE GENOMIC DNA]</scope>
</reference>
<dbReference type="InterPro" id="IPR010729">
    <property type="entry name" value="Ribosomal_uL29_mit"/>
</dbReference>
<dbReference type="GO" id="GO:0005762">
    <property type="term" value="C:mitochondrial large ribosomal subunit"/>
    <property type="evidence" value="ECO:0007669"/>
    <property type="project" value="TreeGrafter"/>
</dbReference>
<keyword evidence="5" id="KW-0687">Ribonucleoprotein</keyword>
<dbReference type="GO" id="GO:0003735">
    <property type="term" value="F:structural constituent of ribosome"/>
    <property type="evidence" value="ECO:0007669"/>
    <property type="project" value="InterPro"/>
</dbReference>
<reference evidence="7" key="2">
    <citation type="submission" date="2025-08" db="UniProtKB">
        <authorList>
            <consortium name="Ensembl"/>
        </authorList>
    </citation>
    <scope>IDENTIFICATION</scope>
</reference>
<protein>
    <recommendedName>
        <fullName evidence="6">Large ribosomal subunit protein uL29m</fullName>
    </recommendedName>
</protein>
<sequence length="297" mass="35168">MKQTKIINTKSLQNHELYLKKKKKKIVSGAYSACWVLKMAAPSSGGRLVMLCRQFQHFFRISPTIRTQQCAAYLIQTQRPVFRETPSFVAPPLLEPFSAAAQCRALHTTVSRRGLDEFFDFPENWGQPTVKSGAPWTAKQLRTKSNEDLHKLWYVLLKEKNMLLTLEQEAKRQRVQMPSPERLEKIDRSLIRLDIVVEERETALRLLQTGQERGRPGAWRKSIFGYTYWYSFREHAIPWFLNTRYKRKKFYTPCFVQPHMRLRLEKKLRERARNINLRKETLMKLKEKFPHMKVPAS</sequence>
<evidence type="ECO:0000256" key="6">
    <source>
        <dbReference type="ARBA" id="ARBA00035289"/>
    </source>
</evidence>
<dbReference type="Pfam" id="PF06984">
    <property type="entry name" value="MRP-L47"/>
    <property type="match status" value="1"/>
</dbReference>
<dbReference type="AlphaFoldDB" id="A0A8C5I4S2"/>
<keyword evidence="4" id="KW-0496">Mitochondrion</keyword>
<dbReference type="PANTHER" id="PTHR21183">
    <property type="entry name" value="RIBOSOMAL PROTEIN L47, MITOCHONDRIAL-RELATED"/>
    <property type="match status" value="1"/>
</dbReference>
<evidence type="ECO:0000313" key="7">
    <source>
        <dbReference type="Ensembl" id="ENSGWIP00000055394.1"/>
    </source>
</evidence>
<keyword evidence="3" id="KW-0689">Ribosomal protein</keyword>
<proteinExistence type="inferred from homology"/>
<evidence type="ECO:0000256" key="2">
    <source>
        <dbReference type="ARBA" id="ARBA00009254"/>
    </source>
</evidence>
<comment type="similarity">
    <text evidence="2">Belongs to the universal ribosomal protein uL29 family.</text>
</comment>
<dbReference type="Gene3D" id="6.10.330.20">
    <property type="match status" value="1"/>
</dbReference>
<evidence type="ECO:0000313" key="8">
    <source>
        <dbReference type="Proteomes" id="UP000694680"/>
    </source>
</evidence>
<evidence type="ECO:0000256" key="4">
    <source>
        <dbReference type="ARBA" id="ARBA00023128"/>
    </source>
</evidence>
<evidence type="ECO:0000256" key="5">
    <source>
        <dbReference type="ARBA" id="ARBA00023274"/>
    </source>
</evidence>
<dbReference type="GO" id="GO:0032543">
    <property type="term" value="P:mitochondrial translation"/>
    <property type="evidence" value="ECO:0007669"/>
    <property type="project" value="TreeGrafter"/>
</dbReference>
<dbReference type="Proteomes" id="UP000694680">
    <property type="component" value="Chromosome 4"/>
</dbReference>